<reference evidence="3" key="5">
    <citation type="journal article" date="2021" name="G3 (Bethesda)">
        <title>Aegilops tauschii genome assembly Aet v5.0 features greater sequence contiguity and improved annotation.</title>
        <authorList>
            <person name="Wang L."/>
            <person name="Zhu T."/>
            <person name="Rodriguez J.C."/>
            <person name="Deal K.R."/>
            <person name="Dubcovsky J."/>
            <person name="McGuire P.E."/>
            <person name="Lux T."/>
            <person name="Spannagl M."/>
            <person name="Mayer K.F.X."/>
            <person name="Baldrich P."/>
            <person name="Meyers B.C."/>
            <person name="Huo N."/>
            <person name="Gu Y.Q."/>
            <person name="Zhou H."/>
            <person name="Devos K.M."/>
            <person name="Bennetzen J.L."/>
            <person name="Unver T."/>
            <person name="Budak H."/>
            <person name="Gulick P.J."/>
            <person name="Galiba G."/>
            <person name="Kalapos B."/>
            <person name="Nelson D.R."/>
            <person name="Li P."/>
            <person name="You F.M."/>
            <person name="Luo M.C."/>
            <person name="Dvorak J."/>
        </authorList>
    </citation>
    <scope>NUCLEOTIDE SEQUENCE [LARGE SCALE GENOMIC DNA]</scope>
    <source>
        <strain evidence="3">cv. AL8/78</strain>
    </source>
</reference>
<accession>A0A453Q204</accession>
<dbReference type="Gramene" id="AET6Gv20947000.1">
    <property type="protein sequence ID" value="AET6Gv20947000.1"/>
    <property type="gene ID" value="AET6Gv20947000"/>
</dbReference>
<name>A0A453Q204_AEGTS</name>
<feature type="compositionally biased region" description="Low complexity" evidence="1">
    <location>
        <begin position="225"/>
        <end position="244"/>
    </location>
</feature>
<evidence type="ECO:0000313" key="3">
    <source>
        <dbReference type="EnsemblPlants" id="AET6Gv20947000.1"/>
    </source>
</evidence>
<reference evidence="4" key="2">
    <citation type="journal article" date="2017" name="Nat. Plants">
        <title>The Aegilops tauschii genome reveals multiple impacts of transposons.</title>
        <authorList>
            <person name="Zhao G."/>
            <person name="Zou C."/>
            <person name="Li K."/>
            <person name="Wang K."/>
            <person name="Li T."/>
            <person name="Gao L."/>
            <person name="Zhang X."/>
            <person name="Wang H."/>
            <person name="Yang Z."/>
            <person name="Liu X."/>
            <person name="Jiang W."/>
            <person name="Mao L."/>
            <person name="Kong X."/>
            <person name="Jiao Y."/>
            <person name="Jia J."/>
        </authorList>
    </citation>
    <scope>NUCLEOTIDE SEQUENCE [LARGE SCALE GENOMIC DNA]</scope>
    <source>
        <strain evidence="4">cv. AL8/78</strain>
    </source>
</reference>
<evidence type="ECO:0000313" key="4">
    <source>
        <dbReference type="Proteomes" id="UP000015105"/>
    </source>
</evidence>
<feature type="domain" description="DUF1618" evidence="2">
    <location>
        <begin position="6"/>
        <end position="143"/>
    </location>
</feature>
<dbReference type="AlphaFoldDB" id="A0A453Q204"/>
<proteinExistence type="predicted"/>
<reference evidence="3" key="4">
    <citation type="submission" date="2019-03" db="UniProtKB">
        <authorList>
            <consortium name="EnsemblPlants"/>
        </authorList>
    </citation>
    <scope>IDENTIFICATION</scope>
</reference>
<dbReference type="Pfam" id="PF07762">
    <property type="entry name" value="DUF1618"/>
    <property type="match status" value="1"/>
</dbReference>
<protein>
    <recommendedName>
        <fullName evidence="2">DUF1618 domain-containing protein</fullName>
    </recommendedName>
</protein>
<dbReference type="PANTHER" id="PTHR33074:SF140">
    <property type="entry name" value="DUF1618 DOMAIN-CONTAINING PROTEIN"/>
    <property type="match status" value="1"/>
</dbReference>
<evidence type="ECO:0000259" key="2">
    <source>
        <dbReference type="Pfam" id="PF07762"/>
    </source>
</evidence>
<dbReference type="Proteomes" id="UP000015105">
    <property type="component" value="Chromosome 6D"/>
</dbReference>
<evidence type="ECO:0000256" key="1">
    <source>
        <dbReference type="SAM" id="MobiDB-lite"/>
    </source>
</evidence>
<dbReference type="EnsemblPlants" id="AET6Gv20947000.1">
    <property type="protein sequence ID" value="AET6Gv20947000.1"/>
    <property type="gene ID" value="AET6Gv20947000"/>
</dbReference>
<dbReference type="PANTHER" id="PTHR33074">
    <property type="entry name" value="EXPRESSED PROTEIN-RELATED"/>
    <property type="match status" value="1"/>
</dbReference>
<dbReference type="InterPro" id="IPR011676">
    <property type="entry name" value="DUF1618"/>
</dbReference>
<feature type="region of interest" description="Disordered" evidence="1">
    <location>
        <begin position="205"/>
        <end position="244"/>
    </location>
</feature>
<organism evidence="3 4">
    <name type="scientific">Aegilops tauschii subsp. strangulata</name>
    <name type="common">Goatgrass</name>
    <dbReference type="NCBI Taxonomy" id="200361"/>
    <lineage>
        <taxon>Eukaryota</taxon>
        <taxon>Viridiplantae</taxon>
        <taxon>Streptophyta</taxon>
        <taxon>Embryophyta</taxon>
        <taxon>Tracheophyta</taxon>
        <taxon>Spermatophyta</taxon>
        <taxon>Magnoliopsida</taxon>
        <taxon>Liliopsida</taxon>
        <taxon>Poales</taxon>
        <taxon>Poaceae</taxon>
        <taxon>BOP clade</taxon>
        <taxon>Pooideae</taxon>
        <taxon>Triticodae</taxon>
        <taxon>Triticeae</taxon>
        <taxon>Triticinae</taxon>
        <taxon>Aegilops</taxon>
    </lineage>
</organism>
<sequence>KEGGSATAHFVPMPRPLPGNQDLYRQHDSSARPLRDATFGHGHIRCVEIEQLVRPKPRAAPVVHDPSTLLLLLDSQSPMVPEKDEYEVVGWRLITWFRALTWGHWQRGAILHSDDLIGTRGNLAWEDLQTCSPLLCANDDDAVFLTSMLKNRPHQDKTDWIVTLDMKTKSMTNQPMPFSADRATHDDPTHIACGLTKYLTSDDIANSDKLNTSGKKRPRLSQATQGQQQPLKKLLQPSSSGTGN</sequence>
<reference evidence="4" key="1">
    <citation type="journal article" date="2014" name="Science">
        <title>Ancient hybridizations among the ancestral genomes of bread wheat.</title>
        <authorList>
            <consortium name="International Wheat Genome Sequencing Consortium,"/>
            <person name="Marcussen T."/>
            <person name="Sandve S.R."/>
            <person name="Heier L."/>
            <person name="Spannagl M."/>
            <person name="Pfeifer M."/>
            <person name="Jakobsen K.S."/>
            <person name="Wulff B.B."/>
            <person name="Steuernagel B."/>
            <person name="Mayer K.F."/>
            <person name="Olsen O.A."/>
        </authorList>
    </citation>
    <scope>NUCLEOTIDE SEQUENCE [LARGE SCALE GENOMIC DNA]</scope>
    <source>
        <strain evidence="4">cv. AL8/78</strain>
    </source>
</reference>
<reference evidence="3" key="3">
    <citation type="journal article" date="2017" name="Nature">
        <title>Genome sequence of the progenitor of the wheat D genome Aegilops tauschii.</title>
        <authorList>
            <person name="Luo M.C."/>
            <person name="Gu Y.Q."/>
            <person name="Puiu D."/>
            <person name="Wang H."/>
            <person name="Twardziok S.O."/>
            <person name="Deal K.R."/>
            <person name="Huo N."/>
            <person name="Zhu T."/>
            <person name="Wang L."/>
            <person name="Wang Y."/>
            <person name="McGuire P.E."/>
            <person name="Liu S."/>
            <person name="Long H."/>
            <person name="Ramasamy R.K."/>
            <person name="Rodriguez J.C."/>
            <person name="Van S.L."/>
            <person name="Yuan L."/>
            <person name="Wang Z."/>
            <person name="Xia Z."/>
            <person name="Xiao L."/>
            <person name="Anderson O.D."/>
            <person name="Ouyang S."/>
            <person name="Liang Y."/>
            <person name="Zimin A.V."/>
            <person name="Pertea G."/>
            <person name="Qi P."/>
            <person name="Bennetzen J.L."/>
            <person name="Dai X."/>
            <person name="Dawson M.W."/>
            <person name="Muller H.G."/>
            <person name="Kugler K."/>
            <person name="Rivarola-Duarte L."/>
            <person name="Spannagl M."/>
            <person name="Mayer K.F.X."/>
            <person name="Lu F.H."/>
            <person name="Bevan M.W."/>
            <person name="Leroy P."/>
            <person name="Li P."/>
            <person name="You F.M."/>
            <person name="Sun Q."/>
            <person name="Liu Z."/>
            <person name="Lyons E."/>
            <person name="Wicker T."/>
            <person name="Salzberg S.L."/>
            <person name="Devos K.M."/>
            <person name="Dvorak J."/>
        </authorList>
    </citation>
    <scope>NUCLEOTIDE SEQUENCE [LARGE SCALE GENOMIC DNA]</scope>
    <source>
        <strain evidence="3">cv. AL8/78</strain>
    </source>
</reference>
<keyword evidence="4" id="KW-1185">Reference proteome</keyword>